<feature type="compositionally biased region" description="Polar residues" evidence="1">
    <location>
        <begin position="37"/>
        <end position="50"/>
    </location>
</feature>
<sequence>MAMPEELNQFERSKVWNLEPSPSGCEEDRKSSPICPFTNNPIVPSSSKHGPSNSPPSQNPSLSGASQIEQMPLTEGETYHLPILPIPLTPLDITRKFSGNPIRFSNFKIPKKSMTAYYKLLFSFVIKNLIPHQERMDAASYLDLTLIELLDRKIRINLPDLMMSYITKVANDIK</sequence>
<keyword evidence="3" id="KW-1185">Reference proteome</keyword>
<comment type="caution">
    <text evidence="2">The sequence shown here is derived from an EMBL/GenBank/DDBJ whole genome shotgun (WGS) entry which is preliminary data.</text>
</comment>
<evidence type="ECO:0000313" key="2">
    <source>
        <dbReference type="EMBL" id="MCD9560823.1"/>
    </source>
</evidence>
<protein>
    <submittedName>
        <fullName evidence="2">Uncharacterized protein</fullName>
    </submittedName>
</protein>
<reference evidence="2 3" key="1">
    <citation type="journal article" date="2021" name="BMC Genomics">
        <title>Datura genome reveals duplications of psychoactive alkaloid biosynthetic genes and high mutation rate following tissue culture.</title>
        <authorList>
            <person name="Rajewski A."/>
            <person name="Carter-House D."/>
            <person name="Stajich J."/>
            <person name="Litt A."/>
        </authorList>
    </citation>
    <scope>NUCLEOTIDE SEQUENCE [LARGE SCALE GENOMIC DNA]</scope>
    <source>
        <strain evidence="2">AR-01</strain>
    </source>
</reference>
<evidence type="ECO:0000256" key="1">
    <source>
        <dbReference type="SAM" id="MobiDB-lite"/>
    </source>
</evidence>
<name>A0ABS8URJ1_DATST</name>
<gene>
    <name evidence="2" type="ORF">HAX54_019628</name>
</gene>
<feature type="region of interest" description="Disordered" evidence="1">
    <location>
        <begin position="1"/>
        <end position="64"/>
    </location>
</feature>
<organism evidence="2 3">
    <name type="scientific">Datura stramonium</name>
    <name type="common">Jimsonweed</name>
    <name type="synonym">Common thornapple</name>
    <dbReference type="NCBI Taxonomy" id="4076"/>
    <lineage>
        <taxon>Eukaryota</taxon>
        <taxon>Viridiplantae</taxon>
        <taxon>Streptophyta</taxon>
        <taxon>Embryophyta</taxon>
        <taxon>Tracheophyta</taxon>
        <taxon>Spermatophyta</taxon>
        <taxon>Magnoliopsida</taxon>
        <taxon>eudicotyledons</taxon>
        <taxon>Gunneridae</taxon>
        <taxon>Pentapetalae</taxon>
        <taxon>asterids</taxon>
        <taxon>lamiids</taxon>
        <taxon>Solanales</taxon>
        <taxon>Solanaceae</taxon>
        <taxon>Solanoideae</taxon>
        <taxon>Datureae</taxon>
        <taxon>Datura</taxon>
    </lineage>
</organism>
<dbReference type="EMBL" id="JACEIK010002384">
    <property type="protein sequence ID" value="MCD9560823.1"/>
    <property type="molecule type" value="Genomic_DNA"/>
</dbReference>
<accession>A0ABS8URJ1</accession>
<proteinExistence type="predicted"/>
<evidence type="ECO:0000313" key="3">
    <source>
        <dbReference type="Proteomes" id="UP000823775"/>
    </source>
</evidence>
<dbReference type="Proteomes" id="UP000823775">
    <property type="component" value="Unassembled WGS sequence"/>
</dbReference>